<dbReference type="Gene3D" id="3.40.50.720">
    <property type="entry name" value="NAD(P)-binding Rossmann-like Domain"/>
    <property type="match status" value="1"/>
</dbReference>
<name>A0AAE3CZA9_9HYPH</name>
<dbReference type="InterPro" id="IPR003781">
    <property type="entry name" value="CoA-bd"/>
</dbReference>
<dbReference type="Proteomes" id="UP001196509">
    <property type="component" value="Unassembled WGS sequence"/>
</dbReference>
<reference evidence="2" key="1">
    <citation type="submission" date="2021-08" db="EMBL/GenBank/DDBJ databases">
        <title>Hoeflea bacterium WL0058 sp. nov., isolated from the sediment.</title>
        <authorList>
            <person name="Wang L."/>
            <person name="Zhang D."/>
        </authorList>
    </citation>
    <scope>NUCLEOTIDE SEQUENCE</scope>
    <source>
        <strain evidence="2">WL0058</strain>
    </source>
</reference>
<dbReference type="SUPFAM" id="SSF51735">
    <property type="entry name" value="NAD(P)-binding Rossmann-fold domains"/>
    <property type="match status" value="1"/>
</dbReference>
<dbReference type="AlphaFoldDB" id="A0AAE3CZA9"/>
<dbReference type="RefSeq" id="WP_220227225.1">
    <property type="nucleotide sequence ID" value="NZ_JAICBX010000001.1"/>
</dbReference>
<dbReference type="InterPro" id="IPR036291">
    <property type="entry name" value="NAD(P)-bd_dom_sf"/>
</dbReference>
<gene>
    <name evidence="2" type="ORF">K1W69_05040</name>
</gene>
<dbReference type="PANTHER" id="PTHR33303">
    <property type="entry name" value="CYTOPLASMIC PROTEIN-RELATED"/>
    <property type="match status" value="1"/>
</dbReference>
<keyword evidence="3" id="KW-1185">Reference proteome</keyword>
<sequence length="180" mass="19964">MDHDTYPESYISRILRSVKTIALIGASGRDVRPSNIVMKYLLAKGYDVYPVNPGLAGKQVLGRTVYASLADIPVHIDMVDVFRGSDALPGIVDEILALDDRPDVLWTQLTVRNDEAARKAEAAGIEVVMNRCPKIEYGRHSGEIKWNGVNSRMISSKKPLMQKGYQALGIRPQRDRAQDG</sequence>
<evidence type="ECO:0000259" key="1">
    <source>
        <dbReference type="SMART" id="SM00881"/>
    </source>
</evidence>
<dbReference type="Pfam" id="PF13380">
    <property type="entry name" value="CoA_binding_2"/>
    <property type="match status" value="1"/>
</dbReference>
<comment type="caution">
    <text evidence="2">The sequence shown here is derived from an EMBL/GenBank/DDBJ whole genome shotgun (WGS) entry which is preliminary data.</text>
</comment>
<evidence type="ECO:0000313" key="3">
    <source>
        <dbReference type="Proteomes" id="UP001196509"/>
    </source>
</evidence>
<dbReference type="PANTHER" id="PTHR33303:SF2">
    <property type="entry name" value="COA-BINDING DOMAIN-CONTAINING PROTEIN"/>
    <property type="match status" value="1"/>
</dbReference>
<proteinExistence type="predicted"/>
<accession>A0AAE3CZA9</accession>
<dbReference type="SMART" id="SM00881">
    <property type="entry name" value="CoA_binding"/>
    <property type="match status" value="1"/>
</dbReference>
<feature type="domain" description="CoA-binding" evidence="1">
    <location>
        <begin position="15"/>
        <end position="111"/>
    </location>
</feature>
<organism evidence="2 3">
    <name type="scientific">Flavimaribacter sediminis</name>
    <dbReference type="NCBI Taxonomy" id="2865987"/>
    <lineage>
        <taxon>Bacteria</taxon>
        <taxon>Pseudomonadati</taxon>
        <taxon>Pseudomonadota</taxon>
        <taxon>Alphaproteobacteria</taxon>
        <taxon>Hyphomicrobiales</taxon>
        <taxon>Rhizobiaceae</taxon>
        <taxon>Flavimaribacter</taxon>
    </lineage>
</organism>
<evidence type="ECO:0000313" key="2">
    <source>
        <dbReference type="EMBL" id="MBW8636549.1"/>
    </source>
</evidence>
<dbReference type="EMBL" id="JAICBX010000001">
    <property type="protein sequence ID" value="MBW8636549.1"/>
    <property type="molecule type" value="Genomic_DNA"/>
</dbReference>
<protein>
    <submittedName>
        <fullName evidence="2">CoA-binding protein</fullName>
    </submittedName>
</protein>